<dbReference type="RefSeq" id="WP_235162643.1">
    <property type="nucleotide sequence ID" value="NZ_CP098805.1"/>
</dbReference>
<evidence type="ECO:0008006" key="3">
    <source>
        <dbReference type="Google" id="ProtNLM"/>
    </source>
</evidence>
<accession>A0ABY4XF49</accession>
<dbReference type="Proteomes" id="UP001055420">
    <property type="component" value="Chromosome"/>
</dbReference>
<evidence type="ECO:0000313" key="1">
    <source>
        <dbReference type="EMBL" id="USJ29022.1"/>
    </source>
</evidence>
<sequence length="347" mass="40299">MINTLKREVVKRAERSRLFRKMYCHFKRSKSTDFPALVESRRSTDIFDLKKLSTPLPYYPLFYFDDCNYYGILCRLLEYSNIKIDDARLPLHEIYLEHGIVIGSVVRADSVKLAKITLSYSSYREKYITEKAKKTSISIGPYIHYAESLLSENELDNLKKQLGRVLLVFPSHSIGSVSSEYDQDEFCNEIEKRKVGFDTVLVCMYWKDVQNGDHEAYNKMGYKLTTAGHRDDLYFLNRLKSIIMLSDMVISNSTGTHVGYSIYLNKPNYLFKQNVAFVAVSKSGESLVKKHYMPDVTATKDRDNQMLYDAFNVFQDQITDDQYKLTNYIWGFDCVKTPEELKAILLG</sequence>
<proteinExistence type="predicted"/>
<reference evidence="1" key="1">
    <citation type="submission" date="2022-06" db="EMBL/GenBank/DDBJ databases">
        <title>Novel species in genus Dyadobacter.</title>
        <authorList>
            <person name="Ma C."/>
        </authorList>
    </citation>
    <scope>NUCLEOTIDE SEQUENCE</scope>
    <source>
        <strain evidence="1">CY22</strain>
    </source>
</reference>
<name>A0ABY4XF49_9BACT</name>
<protein>
    <recommendedName>
        <fullName evidence="3">Capsular polysaccharide biosynthesis protein</fullName>
    </recommendedName>
</protein>
<keyword evidence="2" id="KW-1185">Reference proteome</keyword>
<dbReference type="EMBL" id="CP098805">
    <property type="protein sequence ID" value="USJ29022.1"/>
    <property type="molecule type" value="Genomic_DNA"/>
</dbReference>
<organism evidence="1 2">
    <name type="scientific">Dyadobacter chenhuakuii</name>
    <dbReference type="NCBI Taxonomy" id="2909339"/>
    <lineage>
        <taxon>Bacteria</taxon>
        <taxon>Pseudomonadati</taxon>
        <taxon>Bacteroidota</taxon>
        <taxon>Cytophagia</taxon>
        <taxon>Cytophagales</taxon>
        <taxon>Spirosomataceae</taxon>
        <taxon>Dyadobacter</taxon>
    </lineage>
</organism>
<evidence type="ECO:0000313" key="2">
    <source>
        <dbReference type="Proteomes" id="UP001055420"/>
    </source>
</evidence>
<gene>
    <name evidence="1" type="ORF">NFI80_14170</name>
</gene>